<dbReference type="InterPro" id="IPR045247">
    <property type="entry name" value="Oye-like"/>
</dbReference>
<organism evidence="2 3">
    <name type="scientific">Nonomuraea salmonea</name>
    <dbReference type="NCBI Taxonomy" id="46181"/>
    <lineage>
        <taxon>Bacteria</taxon>
        <taxon>Bacillati</taxon>
        <taxon>Actinomycetota</taxon>
        <taxon>Actinomycetes</taxon>
        <taxon>Streptosporangiales</taxon>
        <taxon>Streptosporangiaceae</taxon>
        <taxon>Nonomuraea</taxon>
    </lineage>
</organism>
<comment type="caution">
    <text evidence="2">The sequence shown here is derived from an EMBL/GenBank/DDBJ whole genome shotgun (WGS) entry which is preliminary data.</text>
</comment>
<protein>
    <submittedName>
        <fullName evidence="2">Alkene reductase</fullName>
    </submittedName>
</protein>
<evidence type="ECO:0000313" key="3">
    <source>
        <dbReference type="Proteomes" id="UP001589568"/>
    </source>
</evidence>
<evidence type="ECO:0000259" key="1">
    <source>
        <dbReference type="Pfam" id="PF00724"/>
    </source>
</evidence>
<name>A0ABV5P105_9ACTN</name>
<dbReference type="CDD" id="cd02933">
    <property type="entry name" value="OYE_like_FMN"/>
    <property type="match status" value="1"/>
</dbReference>
<dbReference type="RefSeq" id="WP_379484998.1">
    <property type="nucleotide sequence ID" value="NZ_JBHMCF010000046.1"/>
</dbReference>
<evidence type="ECO:0000313" key="2">
    <source>
        <dbReference type="EMBL" id="MFB9476249.1"/>
    </source>
</evidence>
<accession>A0ABV5P105</accession>
<gene>
    <name evidence="2" type="ORF">ACFFR3_42705</name>
</gene>
<proteinExistence type="predicted"/>
<dbReference type="Pfam" id="PF00724">
    <property type="entry name" value="Oxidored_FMN"/>
    <property type="match status" value="1"/>
</dbReference>
<dbReference type="PANTHER" id="PTHR22893">
    <property type="entry name" value="NADH OXIDOREDUCTASE-RELATED"/>
    <property type="match status" value="1"/>
</dbReference>
<reference evidence="2 3" key="1">
    <citation type="submission" date="2024-09" db="EMBL/GenBank/DDBJ databases">
        <authorList>
            <person name="Sun Q."/>
            <person name="Mori K."/>
        </authorList>
    </citation>
    <scope>NUCLEOTIDE SEQUENCE [LARGE SCALE GENOMIC DNA]</scope>
    <source>
        <strain evidence="2 3">JCM 3324</strain>
    </source>
</reference>
<keyword evidence="3" id="KW-1185">Reference proteome</keyword>
<dbReference type="InterPro" id="IPR013785">
    <property type="entry name" value="Aldolase_TIM"/>
</dbReference>
<dbReference type="InterPro" id="IPR001155">
    <property type="entry name" value="OxRdtase_FMN_N"/>
</dbReference>
<dbReference type="SUPFAM" id="SSF51395">
    <property type="entry name" value="FMN-linked oxidoreductases"/>
    <property type="match status" value="1"/>
</dbReference>
<dbReference type="PANTHER" id="PTHR22893:SF91">
    <property type="entry name" value="NADPH DEHYDROGENASE 2-RELATED"/>
    <property type="match status" value="1"/>
</dbReference>
<dbReference type="EMBL" id="JBHMCF010000046">
    <property type="protein sequence ID" value="MFB9476249.1"/>
    <property type="molecule type" value="Genomic_DNA"/>
</dbReference>
<feature type="domain" description="NADH:flavin oxidoreductase/NADH oxidase N-terminal" evidence="1">
    <location>
        <begin position="5"/>
        <end position="332"/>
    </location>
</feature>
<dbReference type="Proteomes" id="UP001589568">
    <property type="component" value="Unassembled WGS sequence"/>
</dbReference>
<sequence length="358" mass="38436">MTDTDLFRPLKVGVTTIANRLAMAPMTRSRATADGLVTDAMATYYRQRAGAGLIVTEATQTSLRAQSYPTTPGIHNAEQAESWRRVTEAVHDEGGAIYLQLFHGGRTGDPSMRGGLDAHAPSEVAAPGQTYTPDGLVDNPVPQAMTGDDIRATLREFADAARLAISAGFDGVQLHGANGYLPQQFLCRQANVRTDEWGGDTRGRIRFTVEAMRAIAEAVGAERASLRISPATTVQGIDEADTEELYSAMLAELAGDGYAFLDVIEQPGRRELTAQLRELWPGVFVLNPHRDAEPLPPHEAVADGLSSGADVVALGAAWLANPDLLRRIARGGPYNEPDGSTYYGGDERGYLDYPPLEG</sequence>
<dbReference type="Gene3D" id="3.20.20.70">
    <property type="entry name" value="Aldolase class I"/>
    <property type="match status" value="1"/>
</dbReference>